<comment type="similarity">
    <text evidence="1">Belongs to the type-I restriction system S methylase family.</text>
</comment>
<dbReference type="Gene3D" id="3.90.220.20">
    <property type="entry name" value="DNA methylase specificity domains"/>
    <property type="match status" value="2"/>
</dbReference>
<keyword evidence="3" id="KW-0238">DNA-binding</keyword>
<evidence type="ECO:0000256" key="3">
    <source>
        <dbReference type="ARBA" id="ARBA00023125"/>
    </source>
</evidence>
<proteinExistence type="inferred from homology"/>
<protein>
    <submittedName>
        <fullName evidence="6">Restriction endonuclease subunit S</fullName>
        <ecNumber evidence="6">3.1.21.-</ecNumber>
    </submittedName>
</protein>
<keyword evidence="6" id="KW-0255">Endonuclease</keyword>
<feature type="domain" description="Type I restriction modification DNA specificity" evidence="5">
    <location>
        <begin position="293"/>
        <end position="436"/>
    </location>
</feature>
<dbReference type="GO" id="GO:0004519">
    <property type="term" value="F:endonuclease activity"/>
    <property type="evidence" value="ECO:0007669"/>
    <property type="project" value="UniProtKB-KW"/>
</dbReference>
<reference evidence="6" key="1">
    <citation type="submission" date="2022-04" db="EMBL/GenBank/DDBJ databases">
        <title>Paenibacillus mangrovi sp. nov., a novel endophytic bacterium isolated from bark of Kandelia candel.</title>
        <authorList>
            <person name="Tuo L."/>
        </authorList>
    </citation>
    <scope>NUCLEOTIDE SEQUENCE</scope>
    <source>
        <strain evidence="6">KQZ6P-2</strain>
    </source>
</reference>
<comment type="caution">
    <text evidence="6">The sequence shown here is derived from an EMBL/GenBank/DDBJ whole genome shotgun (WGS) entry which is preliminary data.</text>
</comment>
<keyword evidence="7" id="KW-1185">Reference proteome</keyword>
<name>A0A9X1WTN7_9BACL</name>
<evidence type="ECO:0000256" key="2">
    <source>
        <dbReference type="ARBA" id="ARBA00022747"/>
    </source>
</evidence>
<dbReference type="EMBL" id="JALIRP010000006">
    <property type="protein sequence ID" value="MCJ8013393.1"/>
    <property type="molecule type" value="Genomic_DNA"/>
</dbReference>
<evidence type="ECO:0000256" key="1">
    <source>
        <dbReference type="ARBA" id="ARBA00010923"/>
    </source>
</evidence>
<comment type="subunit">
    <text evidence="4">The methyltransferase is composed of M and S polypeptides.</text>
</comment>
<accession>A0A9X1WTN7</accession>
<dbReference type="PANTHER" id="PTHR43140:SF1">
    <property type="entry name" value="TYPE I RESTRICTION ENZYME ECOKI SPECIFICITY SUBUNIT"/>
    <property type="match status" value="1"/>
</dbReference>
<keyword evidence="2" id="KW-0680">Restriction system</keyword>
<dbReference type="AlphaFoldDB" id="A0A9X1WTN7"/>
<organism evidence="6 7">
    <name type="scientific">Paenibacillus mangrovi</name>
    <dbReference type="NCBI Taxonomy" id="2931978"/>
    <lineage>
        <taxon>Bacteria</taxon>
        <taxon>Bacillati</taxon>
        <taxon>Bacillota</taxon>
        <taxon>Bacilli</taxon>
        <taxon>Bacillales</taxon>
        <taxon>Paenibacillaceae</taxon>
        <taxon>Paenibacillus</taxon>
    </lineage>
</organism>
<gene>
    <name evidence="6" type="ORF">MUG84_16815</name>
</gene>
<evidence type="ECO:0000259" key="5">
    <source>
        <dbReference type="Pfam" id="PF01420"/>
    </source>
</evidence>
<dbReference type="GO" id="GO:0009307">
    <property type="term" value="P:DNA restriction-modification system"/>
    <property type="evidence" value="ECO:0007669"/>
    <property type="project" value="UniProtKB-KW"/>
</dbReference>
<dbReference type="PANTHER" id="PTHR43140">
    <property type="entry name" value="TYPE-1 RESTRICTION ENZYME ECOKI SPECIFICITY PROTEIN"/>
    <property type="match status" value="1"/>
</dbReference>
<dbReference type="GO" id="GO:0016787">
    <property type="term" value="F:hydrolase activity"/>
    <property type="evidence" value="ECO:0007669"/>
    <property type="project" value="UniProtKB-KW"/>
</dbReference>
<dbReference type="InterPro" id="IPR044946">
    <property type="entry name" value="Restrct_endonuc_typeI_TRD_sf"/>
</dbReference>
<dbReference type="InterPro" id="IPR000055">
    <property type="entry name" value="Restrct_endonuc_typeI_TRD"/>
</dbReference>
<dbReference type="CDD" id="cd17256">
    <property type="entry name" value="RMtype1_S_EcoJA65PI-TRD1-CR1_like"/>
    <property type="match status" value="1"/>
</dbReference>
<dbReference type="Proteomes" id="UP001139347">
    <property type="component" value="Unassembled WGS sequence"/>
</dbReference>
<sequence length="474" mass="53754">MSKKNSKSQEELLKEALVPEDEQPYELPANWVWTIMNKVVDVRDGTHDTPKYVDNGYPLVTSKNLKNGLIDFSNVQYISEEDHIVINKRSKVDEYDTLFAMIGTIGNPCYVENIQNEFSIKNVALFKPKLIEAKFLFRYLSSPQYIEPLVNNAKGSTQKFVSLGVLRNSKIPLPPLNEQKRIADKVEKLLNKINHAKQLIEEARATFELRRAAILDKAFRGEFTKNKICLVDNVILNSNKGQMIDDGKSEDLHRQLVNIIPKNWIIHPLGNLLREETSICYGIVQTGKDTPDGVPTVRAGDLKNGYFDVKSLKKVDKEIEKNYPRSRLSGSELLISIRGSVGYVGIPTSEMQGINVSREVAVIPMNRSLTQKYLSYYFQSPIVQNYLKLITKGVAQQGINLNQLRTLPVPVPSIIEQNDIVNFLDDLLEKEKIINQNFEMLNEDNLNKLSQTLLSRAFRGELGTTDLAEKNALC</sequence>
<dbReference type="EC" id="3.1.21.-" evidence="6"/>
<evidence type="ECO:0000313" key="6">
    <source>
        <dbReference type="EMBL" id="MCJ8013393.1"/>
    </source>
</evidence>
<dbReference type="RefSeq" id="WP_244726722.1">
    <property type="nucleotide sequence ID" value="NZ_JALIRP010000006.1"/>
</dbReference>
<keyword evidence="6" id="KW-0540">Nuclease</keyword>
<dbReference type="SUPFAM" id="SSF116734">
    <property type="entry name" value="DNA methylase specificity domain"/>
    <property type="match status" value="2"/>
</dbReference>
<dbReference type="GO" id="GO:0003677">
    <property type="term" value="F:DNA binding"/>
    <property type="evidence" value="ECO:0007669"/>
    <property type="project" value="UniProtKB-KW"/>
</dbReference>
<dbReference type="InterPro" id="IPR051212">
    <property type="entry name" value="Type-I_RE_S_subunit"/>
</dbReference>
<dbReference type="CDD" id="cd17246">
    <property type="entry name" value="RMtype1_S_SonII-TRD2-CR2_like"/>
    <property type="match status" value="1"/>
</dbReference>
<dbReference type="Pfam" id="PF01420">
    <property type="entry name" value="Methylase_S"/>
    <property type="match status" value="2"/>
</dbReference>
<keyword evidence="6" id="KW-0378">Hydrolase</keyword>
<feature type="domain" description="Type I restriction modification DNA specificity" evidence="5">
    <location>
        <begin position="53"/>
        <end position="202"/>
    </location>
</feature>
<evidence type="ECO:0000313" key="7">
    <source>
        <dbReference type="Proteomes" id="UP001139347"/>
    </source>
</evidence>
<evidence type="ECO:0000256" key="4">
    <source>
        <dbReference type="ARBA" id="ARBA00038652"/>
    </source>
</evidence>